<dbReference type="RefSeq" id="WP_184351241.1">
    <property type="nucleotide sequence ID" value="NZ_JACHJH010000007.1"/>
</dbReference>
<comment type="caution">
    <text evidence="2">The sequence shown here is derived from an EMBL/GenBank/DDBJ whole genome shotgun (WGS) entry which is preliminary data.</text>
</comment>
<keyword evidence="1" id="KW-1133">Transmembrane helix</keyword>
<keyword evidence="1" id="KW-0812">Transmembrane</keyword>
<organism evidence="2 3">
    <name type="scientific">Streptomyces olivoverticillatus</name>
    <dbReference type="NCBI Taxonomy" id="66427"/>
    <lineage>
        <taxon>Bacteria</taxon>
        <taxon>Bacillati</taxon>
        <taxon>Actinomycetota</taxon>
        <taxon>Actinomycetes</taxon>
        <taxon>Kitasatosporales</taxon>
        <taxon>Streptomycetaceae</taxon>
        <taxon>Streptomyces</taxon>
    </lineage>
</organism>
<protein>
    <submittedName>
        <fullName evidence="2">Uncharacterized protein</fullName>
    </submittedName>
</protein>
<dbReference type="AlphaFoldDB" id="A0A7W7LS40"/>
<evidence type="ECO:0000313" key="3">
    <source>
        <dbReference type="Proteomes" id="UP000556084"/>
    </source>
</evidence>
<dbReference type="Proteomes" id="UP000556084">
    <property type="component" value="Unassembled WGS sequence"/>
</dbReference>
<dbReference type="EMBL" id="JACHJH010000007">
    <property type="protein sequence ID" value="MBB4895464.1"/>
    <property type="molecule type" value="Genomic_DNA"/>
</dbReference>
<sequence length="145" mass="15306">MTGTRYGRPDSARRRQPRWLLAGMAANTLVTLVGTGWLVMTGHAAQADLIQVHDAASRLHTDLLVCDLQDAAGESALIQRRTASARRSTSDFLWNAAARMPLVGHPVRTLQGAAVAADELARTVLLPLTDALPAPSSSASAQVGS</sequence>
<keyword evidence="1" id="KW-0472">Membrane</keyword>
<evidence type="ECO:0000313" key="2">
    <source>
        <dbReference type="EMBL" id="MBB4895464.1"/>
    </source>
</evidence>
<evidence type="ECO:0000256" key="1">
    <source>
        <dbReference type="SAM" id="Phobius"/>
    </source>
</evidence>
<name>A0A7W7LS40_9ACTN</name>
<keyword evidence="3" id="KW-1185">Reference proteome</keyword>
<feature type="transmembrane region" description="Helical" evidence="1">
    <location>
        <begin position="20"/>
        <end position="40"/>
    </location>
</feature>
<proteinExistence type="predicted"/>
<accession>A0A7W7LS40</accession>
<gene>
    <name evidence="2" type="ORF">FHS39_004542</name>
</gene>
<reference evidence="2 3" key="1">
    <citation type="submission" date="2020-08" db="EMBL/GenBank/DDBJ databases">
        <title>Genomic Encyclopedia of Type Strains, Phase III (KMG-III): the genomes of soil and plant-associated and newly described type strains.</title>
        <authorList>
            <person name="Whitman W."/>
        </authorList>
    </citation>
    <scope>NUCLEOTIDE SEQUENCE [LARGE SCALE GENOMIC DNA]</scope>
    <source>
        <strain evidence="2 3">CECT 3266</strain>
    </source>
</reference>